<dbReference type="Gene3D" id="2.60.120.200">
    <property type="match status" value="1"/>
</dbReference>
<dbReference type="RefSeq" id="WP_043431934.1">
    <property type="nucleotide sequence ID" value="NZ_JBBMFV010000004.1"/>
</dbReference>
<dbReference type="EMBL" id="JBBMFV010000004">
    <property type="protein sequence ID" value="MEO3941912.1"/>
    <property type="molecule type" value="Genomic_DNA"/>
</dbReference>
<accession>A0ABV0GTR2</accession>
<gene>
    <name evidence="2" type="ORF">V3C41_12605</name>
</gene>
<evidence type="ECO:0000256" key="1">
    <source>
        <dbReference type="SAM" id="MobiDB-lite"/>
    </source>
</evidence>
<feature type="region of interest" description="Disordered" evidence="1">
    <location>
        <begin position="35"/>
        <end position="54"/>
    </location>
</feature>
<feature type="compositionally biased region" description="Gly residues" evidence="1">
    <location>
        <begin position="37"/>
        <end position="54"/>
    </location>
</feature>
<organism evidence="2 3">
    <name type="scientific">Paenarthrobacter nicotinovorans</name>
    <name type="common">Arthrobacter nicotinovorans</name>
    <dbReference type="NCBI Taxonomy" id="29320"/>
    <lineage>
        <taxon>Bacteria</taxon>
        <taxon>Bacillati</taxon>
        <taxon>Actinomycetota</taxon>
        <taxon>Actinomycetes</taxon>
        <taxon>Micrococcales</taxon>
        <taxon>Micrococcaceae</taxon>
        <taxon>Paenarthrobacter</taxon>
    </lineage>
</organism>
<name>A0ABV0GTR2_PAENI</name>
<proteinExistence type="predicted"/>
<keyword evidence="3" id="KW-1185">Reference proteome</keyword>
<comment type="caution">
    <text evidence="2">The sequence shown here is derived from an EMBL/GenBank/DDBJ whole genome shotgun (WGS) entry which is preliminary data.</text>
</comment>
<dbReference type="InterPro" id="IPR015305">
    <property type="entry name" value="DUF1961"/>
</dbReference>
<dbReference type="Proteomes" id="UP001448614">
    <property type="component" value="Unassembled WGS sequence"/>
</dbReference>
<dbReference type="SUPFAM" id="SSF49899">
    <property type="entry name" value="Concanavalin A-like lectins/glucanases"/>
    <property type="match status" value="1"/>
</dbReference>
<evidence type="ECO:0000313" key="3">
    <source>
        <dbReference type="Proteomes" id="UP001448614"/>
    </source>
</evidence>
<reference evidence="2 3" key="1">
    <citation type="journal article" date="2024" name="Appl. Microbiol. Biotechnol.">
        <title>Biosynthetic gene clusters with biotechnological applications in novel Antarctic isolates from Actinomycetota.</title>
        <authorList>
            <person name="Bruna P."/>
            <person name="Nunez-Montero K."/>
            <person name="Contreras M.J."/>
            <person name="Leal K."/>
            <person name="Garcia M."/>
            <person name="Abanto M."/>
            <person name="Barrientos L."/>
        </authorList>
    </citation>
    <scope>NUCLEOTIDE SEQUENCE [LARGE SCALE GENOMIC DNA]</scope>
    <source>
        <strain evidence="2 3">Se16.17</strain>
    </source>
</reference>
<protein>
    <submittedName>
        <fullName evidence="2">DUF1961 family protein</fullName>
    </submittedName>
</protein>
<dbReference type="InterPro" id="IPR013320">
    <property type="entry name" value="ConA-like_dom_sf"/>
</dbReference>
<dbReference type="Pfam" id="PF09224">
    <property type="entry name" value="DUF1961"/>
    <property type="match status" value="1"/>
</dbReference>
<evidence type="ECO:0000313" key="2">
    <source>
        <dbReference type="EMBL" id="MEO3941912.1"/>
    </source>
</evidence>
<sequence>MIHSNPLRGPADVADWIPEGPVQFSAQVFGAADDGGRGLGADDGGRGLGADDGGRGLGADGTSALVLSGSLDADEHGDHAHWTLWCPEELPDRVRISWEFLPLEEPGLAMVFFAARGHSGEDLFSSALAPRTGFYPQYHSGDIDALHISYFRHKHASERAFRTCNLRKSAGFELVAQGADPLPPAVDADGFYGIEVVKDGPRVAFSINGLPLFAWTDPSPEPLGGGYFGIRQMAPLKAAYRNLSIAPL</sequence>